<keyword evidence="2" id="KW-1185">Reference proteome</keyword>
<comment type="caution">
    <text evidence="1">The sequence shown here is derived from an EMBL/GenBank/DDBJ whole genome shotgun (WGS) entry which is preliminary data.</text>
</comment>
<protein>
    <submittedName>
        <fullName evidence="1">Uncharacterized protein</fullName>
    </submittedName>
</protein>
<organism evidence="1 2">
    <name type="scientific">Brachionus plicatilis</name>
    <name type="common">Marine rotifer</name>
    <name type="synonym">Brachionus muelleri</name>
    <dbReference type="NCBI Taxonomy" id="10195"/>
    <lineage>
        <taxon>Eukaryota</taxon>
        <taxon>Metazoa</taxon>
        <taxon>Spiralia</taxon>
        <taxon>Gnathifera</taxon>
        <taxon>Rotifera</taxon>
        <taxon>Eurotatoria</taxon>
        <taxon>Monogononta</taxon>
        <taxon>Pseudotrocha</taxon>
        <taxon>Ploima</taxon>
        <taxon>Brachionidae</taxon>
        <taxon>Brachionus</taxon>
    </lineage>
</organism>
<evidence type="ECO:0000313" key="2">
    <source>
        <dbReference type="Proteomes" id="UP000276133"/>
    </source>
</evidence>
<gene>
    <name evidence="1" type="ORF">BpHYR1_027006</name>
</gene>
<sequence length="77" mass="8997">MCWKILKFQRGNYKEFDQKSTSLCKQLNNVEKKTHIDVTDYSSKASINGYKSWLVDSIEFIVSRIKYYSAHGALNLD</sequence>
<reference evidence="1 2" key="1">
    <citation type="journal article" date="2018" name="Sci. Rep.">
        <title>Genomic signatures of local adaptation to the degree of environmental predictability in rotifers.</title>
        <authorList>
            <person name="Franch-Gras L."/>
            <person name="Hahn C."/>
            <person name="Garcia-Roger E.M."/>
            <person name="Carmona M.J."/>
            <person name="Serra M."/>
            <person name="Gomez A."/>
        </authorList>
    </citation>
    <scope>NUCLEOTIDE SEQUENCE [LARGE SCALE GENOMIC DNA]</scope>
    <source>
        <strain evidence="1">HYR1</strain>
    </source>
</reference>
<evidence type="ECO:0000313" key="1">
    <source>
        <dbReference type="EMBL" id="RNA37662.1"/>
    </source>
</evidence>
<accession>A0A3M7SPP6</accession>
<dbReference type="Proteomes" id="UP000276133">
    <property type="component" value="Unassembled WGS sequence"/>
</dbReference>
<proteinExistence type="predicted"/>
<name>A0A3M7SPP6_BRAPC</name>
<dbReference type="EMBL" id="REGN01001010">
    <property type="protein sequence ID" value="RNA37662.1"/>
    <property type="molecule type" value="Genomic_DNA"/>
</dbReference>
<dbReference type="AlphaFoldDB" id="A0A3M7SPP6"/>